<dbReference type="PRINTS" id="PR00205">
    <property type="entry name" value="CADHERIN"/>
</dbReference>
<dbReference type="InterPro" id="IPR050174">
    <property type="entry name" value="Protocadherin/Cadherin-CA"/>
</dbReference>
<keyword evidence="2" id="KW-0812">Transmembrane</keyword>
<evidence type="ECO:0000313" key="9">
    <source>
        <dbReference type="Proteomes" id="UP000571567"/>
    </source>
</evidence>
<dbReference type="Gene3D" id="2.60.40.60">
    <property type="entry name" value="Cadherins"/>
    <property type="match status" value="1"/>
</dbReference>
<dbReference type="InterPro" id="IPR002126">
    <property type="entry name" value="Cadherin-like_dom"/>
</dbReference>
<dbReference type="CDD" id="cd11304">
    <property type="entry name" value="Cadherin_repeat"/>
    <property type="match status" value="1"/>
</dbReference>
<comment type="caution">
    <text evidence="8">The sequence shown here is derived from an EMBL/GenBank/DDBJ whole genome shotgun (WGS) entry which is preliminary data.</text>
</comment>
<comment type="subcellular location">
    <subcellularLocation>
        <location evidence="1">Membrane</location>
        <topology evidence="1">Single-pass membrane protein</topology>
    </subcellularLocation>
</comment>
<keyword evidence="6" id="KW-0106">Calcium</keyword>
<dbReference type="AlphaFoldDB" id="A0A7L1KVS3"/>
<feature type="non-terminal residue" evidence="8">
    <location>
        <position position="1"/>
    </location>
</feature>
<keyword evidence="3" id="KW-1133">Transmembrane helix</keyword>
<dbReference type="InterPro" id="IPR015919">
    <property type="entry name" value="Cadherin-like_sf"/>
</dbReference>
<feature type="domain" description="Cadherin" evidence="7">
    <location>
        <begin position="14"/>
        <end position="64"/>
    </location>
</feature>
<evidence type="ECO:0000256" key="3">
    <source>
        <dbReference type="ARBA" id="ARBA00022989"/>
    </source>
</evidence>
<dbReference type="Proteomes" id="UP000571567">
    <property type="component" value="Unassembled WGS sequence"/>
</dbReference>
<dbReference type="SUPFAM" id="SSF49313">
    <property type="entry name" value="Cadherin-like"/>
    <property type="match status" value="1"/>
</dbReference>
<gene>
    <name evidence="8" type="primary">Pcdhb17</name>
    <name evidence="8" type="ORF">HIMHIM_R15675</name>
</gene>
<keyword evidence="4" id="KW-0472">Membrane</keyword>
<dbReference type="PROSITE" id="PS50268">
    <property type="entry name" value="CADHERIN_2"/>
    <property type="match status" value="1"/>
</dbReference>
<dbReference type="OrthoDB" id="9990384at2759"/>
<dbReference type="GO" id="GO:0007156">
    <property type="term" value="P:homophilic cell adhesion via plasma membrane adhesion molecules"/>
    <property type="evidence" value="ECO:0007669"/>
    <property type="project" value="InterPro"/>
</dbReference>
<proteinExistence type="predicted"/>
<dbReference type="GO" id="GO:0005509">
    <property type="term" value="F:calcium ion binding"/>
    <property type="evidence" value="ECO:0007669"/>
    <property type="project" value="UniProtKB-UniRule"/>
</dbReference>
<dbReference type="PANTHER" id="PTHR24028">
    <property type="entry name" value="CADHERIN-87A"/>
    <property type="match status" value="1"/>
</dbReference>
<evidence type="ECO:0000256" key="2">
    <source>
        <dbReference type="ARBA" id="ARBA00022692"/>
    </source>
</evidence>
<dbReference type="GO" id="GO:0016020">
    <property type="term" value="C:membrane"/>
    <property type="evidence" value="ECO:0007669"/>
    <property type="project" value="UniProtKB-SubCell"/>
</dbReference>
<reference evidence="8 9" key="1">
    <citation type="submission" date="2019-09" db="EMBL/GenBank/DDBJ databases">
        <title>Bird 10,000 Genomes (B10K) Project - Family phase.</title>
        <authorList>
            <person name="Zhang G."/>
        </authorList>
    </citation>
    <scope>NUCLEOTIDE SEQUENCE [LARGE SCALE GENOMIC DNA]</scope>
    <source>
        <strain evidence="8">B10K-DU-002-13</strain>
        <tissue evidence="8">Muscle</tissue>
    </source>
</reference>
<dbReference type="PANTHER" id="PTHR24028:SF329">
    <property type="entry name" value="CADHERIN DOMAIN-CONTAINING PROTEIN"/>
    <property type="match status" value="1"/>
</dbReference>
<evidence type="ECO:0000256" key="6">
    <source>
        <dbReference type="PROSITE-ProRule" id="PRU00043"/>
    </source>
</evidence>
<evidence type="ECO:0000313" key="8">
    <source>
        <dbReference type="EMBL" id="NXN66416.1"/>
    </source>
</evidence>
<evidence type="ECO:0000259" key="7">
    <source>
        <dbReference type="PROSITE" id="PS50268"/>
    </source>
</evidence>
<keyword evidence="5" id="KW-0325">Glycoprotein</keyword>
<dbReference type="EMBL" id="VXBK01003560">
    <property type="protein sequence ID" value="NXN66416.1"/>
    <property type="molecule type" value="Genomic_DNA"/>
</dbReference>
<protein>
    <submittedName>
        <fullName evidence="8">PCDBH protein</fullName>
    </submittedName>
</protein>
<dbReference type="Pfam" id="PF00028">
    <property type="entry name" value="Cadherin"/>
    <property type="match status" value="1"/>
</dbReference>
<evidence type="ECO:0000256" key="5">
    <source>
        <dbReference type="ARBA" id="ARBA00023180"/>
    </source>
</evidence>
<organism evidence="8 9">
    <name type="scientific">Himantopus himantopus</name>
    <name type="common">Black-winged stilt</name>
    <name type="synonym">Charadrius himantopus</name>
    <dbReference type="NCBI Taxonomy" id="225398"/>
    <lineage>
        <taxon>Eukaryota</taxon>
        <taxon>Metazoa</taxon>
        <taxon>Chordata</taxon>
        <taxon>Craniata</taxon>
        <taxon>Vertebrata</taxon>
        <taxon>Euteleostomi</taxon>
        <taxon>Archelosauria</taxon>
        <taxon>Archosauria</taxon>
        <taxon>Dinosauria</taxon>
        <taxon>Saurischia</taxon>
        <taxon>Theropoda</taxon>
        <taxon>Coelurosauria</taxon>
        <taxon>Aves</taxon>
        <taxon>Neognathae</taxon>
        <taxon>Neoaves</taxon>
        <taxon>Charadriiformes</taxon>
        <taxon>Recurvirostridae</taxon>
        <taxon>Himantopus</taxon>
    </lineage>
</organism>
<feature type="non-terminal residue" evidence="8">
    <location>
        <position position="64"/>
    </location>
</feature>
<name>A0A7L1KVS3_HIMHI</name>
<accession>A0A7L1KVS3</accession>
<keyword evidence="9" id="KW-1185">Reference proteome</keyword>
<evidence type="ECO:0000256" key="4">
    <source>
        <dbReference type="ARBA" id="ARBA00023136"/>
    </source>
</evidence>
<dbReference type="SMART" id="SM00112">
    <property type="entry name" value="CA"/>
    <property type="match status" value="1"/>
</dbReference>
<evidence type="ECO:0000256" key="1">
    <source>
        <dbReference type="ARBA" id="ARBA00004167"/>
    </source>
</evidence>
<sequence length="64" mass="6988">STFTQTAERSRQLFELNPATGEIRVAANLDFEEAQNHKMVVKATDGGGLSAHCKVQVEVLDVND</sequence>